<organism evidence="4 5">
    <name type="scientific">Favolaschia claudopus</name>
    <dbReference type="NCBI Taxonomy" id="2862362"/>
    <lineage>
        <taxon>Eukaryota</taxon>
        <taxon>Fungi</taxon>
        <taxon>Dikarya</taxon>
        <taxon>Basidiomycota</taxon>
        <taxon>Agaricomycotina</taxon>
        <taxon>Agaricomycetes</taxon>
        <taxon>Agaricomycetidae</taxon>
        <taxon>Agaricales</taxon>
        <taxon>Marasmiineae</taxon>
        <taxon>Mycenaceae</taxon>
        <taxon>Favolaschia</taxon>
    </lineage>
</organism>
<dbReference type="Gene3D" id="1.20.5.1700">
    <property type="match status" value="1"/>
</dbReference>
<feature type="compositionally biased region" description="Basic and acidic residues" evidence="2">
    <location>
        <begin position="510"/>
        <end position="520"/>
    </location>
</feature>
<keyword evidence="5" id="KW-1185">Reference proteome</keyword>
<feature type="compositionally biased region" description="Basic and acidic residues" evidence="2">
    <location>
        <begin position="533"/>
        <end position="543"/>
    </location>
</feature>
<proteinExistence type="predicted"/>
<dbReference type="Proteomes" id="UP001362999">
    <property type="component" value="Unassembled WGS sequence"/>
</dbReference>
<feature type="compositionally biased region" description="Basic residues" evidence="2">
    <location>
        <begin position="521"/>
        <end position="531"/>
    </location>
</feature>
<feature type="coiled-coil region" evidence="1">
    <location>
        <begin position="8"/>
        <end position="95"/>
    </location>
</feature>
<dbReference type="AlphaFoldDB" id="A0AAW0D7T0"/>
<dbReference type="InterPro" id="IPR046520">
    <property type="entry name" value="DUF6697"/>
</dbReference>
<feature type="compositionally biased region" description="Polar residues" evidence="2">
    <location>
        <begin position="175"/>
        <end position="186"/>
    </location>
</feature>
<feature type="compositionally biased region" description="Low complexity" evidence="2">
    <location>
        <begin position="187"/>
        <end position="202"/>
    </location>
</feature>
<name>A0AAW0D7T0_9AGAR</name>
<evidence type="ECO:0000313" key="4">
    <source>
        <dbReference type="EMBL" id="KAK7047007.1"/>
    </source>
</evidence>
<keyword evidence="1" id="KW-0175">Coiled coil</keyword>
<evidence type="ECO:0000259" key="3">
    <source>
        <dbReference type="Pfam" id="PF20411"/>
    </source>
</evidence>
<feature type="compositionally biased region" description="Acidic residues" evidence="2">
    <location>
        <begin position="553"/>
        <end position="564"/>
    </location>
</feature>
<dbReference type="Pfam" id="PF20411">
    <property type="entry name" value="DUF6697"/>
    <property type="match status" value="1"/>
</dbReference>
<protein>
    <recommendedName>
        <fullName evidence="3">DUF6697 domain-containing protein</fullName>
    </recommendedName>
</protein>
<dbReference type="EMBL" id="JAWWNJ010000010">
    <property type="protein sequence ID" value="KAK7047007.1"/>
    <property type="molecule type" value="Genomic_DNA"/>
</dbReference>
<gene>
    <name evidence="4" type="ORF">R3P38DRAFT_2608348</name>
</gene>
<accession>A0AAW0D7T0</accession>
<comment type="caution">
    <text evidence="4">The sequence shown here is derived from an EMBL/GenBank/DDBJ whole genome shotgun (WGS) entry which is preliminary data.</text>
</comment>
<feature type="region of interest" description="Disordered" evidence="2">
    <location>
        <begin position="510"/>
        <end position="567"/>
    </location>
</feature>
<feature type="region of interest" description="Disordered" evidence="2">
    <location>
        <begin position="586"/>
        <end position="623"/>
    </location>
</feature>
<reference evidence="4 5" key="1">
    <citation type="journal article" date="2024" name="J Genomics">
        <title>Draft genome sequencing and assembly of Favolaschia claudopus CIRM-BRFM 2984 isolated from oak limbs.</title>
        <authorList>
            <person name="Navarro D."/>
            <person name="Drula E."/>
            <person name="Chaduli D."/>
            <person name="Cazenave R."/>
            <person name="Ahrendt S."/>
            <person name="Wang J."/>
            <person name="Lipzen A."/>
            <person name="Daum C."/>
            <person name="Barry K."/>
            <person name="Grigoriev I.V."/>
            <person name="Favel A."/>
            <person name="Rosso M.N."/>
            <person name="Martin F."/>
        </authorList>
    </citation>
    <scope>NUCLEOTIDE SEQUENCE [LARGE SCALE GENOMIC DNA]</scope>
    <source>
        <strain evidence="4 5">CIRM-BRFM 2984</strain>
    </source>
</reference>
<evidence type="ECO:0000256" key="2">
    <source>
        <dbReference type="SAM" id="MobiDB-lite"/>
    </source>
</evidence>
<evidence type="ECO:0000256" key="1">
    <source>
        <dbReference type="SAM" id="Coils"/>
    </source>
</evidence>
<feature type="region of interest" description="Disordered" evidence="2">
    <location>
        <begin position="130"/>
        <end position="264"/>
    </location>
</feature>
<feature type="domain" description="DUF6697" evidence="3">
    <location>
        <begin position="298"/>
        <end position="499"/>
    </location>
</feature>
<sequence length="623" mass="69258">MDDDKLNIVFSAEEVARLRRENESLRGEKERVRRERDDAETRCTAAQTNVAGLEHRVQTKVAELEHRVRTQAWEIEDLKSEIRALKEAAEVAAKAQRTPPTKTIKAPLPASTNLIEISDDEDDVGVVRGSVAKNDSKARPEATSASEMSDIIQIQDPAKSRPQSRQVMDHVSIPRRSSQSPLKSRASSSMQTNEENSSQSSSPRIGSLSTPGRFKRVRSISPSIDDSTLVGDDDTVIASSSKRPSRDLDTPVPPAKPLKKAKIEDSKDSLKDVANIYLVDAAPFPFTANAPPNRTLLISRKFLLKQYGVLNQTFLGSFKTTDGRGAIFPQPELNPFLPDKPGAPGLIFASRFEIVEECEGMPWALFCKHTHKEKGKGIVWRYMGEYRNVHCGDLTPEQFGGQTQRVKQQWGSLLKKAKVVEAYVGIRARVALRKAGVRFTPGDEAEMRERREQVAKRGGRPLPVEAQDIVDALSRGDETIGIIKMECVSYDHALVEDMEGKYEEWLADARRSEGEGEVRSKSKSPKSKPKFASKSDSRAHGSDSDSDAYMSPESEDGSDVDEEGVGLLEAVRVRRREAVGRRRMVLERDEHVPEPSLGFDSDSPLTELEDDSDDLVVRVEDED</sequence>
<evidence type="ECO:0000313" key="5">
    <source>
        <dbReference type="Proteomes" id="UP001362999"/>
    </source>
</evidence>